<dbReference type="SMART" id="SM01359">
    <property type="entry name" value="A2M_N_2"/>
    <property type="match status" value="1"/>
</dbReference>
<keyword evidence="4" id="KW-0472">Membrane</keyword>
<keyword evidence="4" id="KW-0812">Transmembrane</keyword>
<proteinExistence type="inferred from homology"/>
<evidence type="ECO:0000313" key="7">
    <source>
        <dbReference type="EMBL" id="PXY95286.1"/>
    </source>
</evidence>
<evidence type="ECO:0008006" key="9">
    <source>
        <dbReference type="Google" id="ProtNLM"/>
    </source>
</evidence>
<dbReference type="InterPro" id="IPR041246">
    <property type="entry name" value="Bact_MG10"/>
</dbReference>
<gene>
    <name evidence="7" type="ORF">DKK76_05765</name>
</gene>
<dbReference type="SUPFAM" id="SSF48239">
    <property type="entry name" value="Terpenoid cyclases/Protein prenyltransferases"/>
    <property type="match status" value="1"/>
</dbReference>
<dbReference type="EMBL" id="QGLM01000013">
    <property type="protein sequence ID" value="PXY95286.1"/>
    <property type="molecule type" value="Genomic_DNA"/>
</dbReference>
<feature type="transmembrane region" description="Helical" evidence="4">
    <location>
        <begin position="15"/>
        <end position="38"/>
    </location>
</feature>
<evidence type="ECO:0000259" key="5">
    <source>
        <dbReference type="SMART" id="SM01359"/>
    </source>
</evidence>
<dbReference type="InterPro" id="IPR051802">
    <property type="entry name" value="YfhM-like"/>
</dbReference>
<dbReference type="Pfam" id="PF17972">
    <property type="entry name" value="bMG5"/>
    <property type="match status" value="1"/>
</dbReference>
<feature type="region of interest" description="Disordered" evidence="3">
    <location>
        <begin position="1916"/>
        <end position="1938"/>
    </location>
</feature>
<dbReference type="Pfam" id="PF17973">
    <property type="entry name" value="bMG10"/>
    <property type="match status" value="1"/>
</dbReference>
<dbReference type="InterPro" id="IPR001599">
    <property type="entry name" value="Macroglobln_a2"/>
</dbReference>
<feature type="domain" description="Alpha-2-macroglobulin bait region" evidence="5">
    <location>
        <begin position="1110"/>
        <end position="1249"/>
    </location>
</feature>
<sequence length="2018" mass="230680">MIRNTMDIIRFILRLPYRIFCICLEAILYFALFLLIVLRSILWFISPIIGQVNWSTPKWYPRVKDIYQASIKRLNNYSMIIGSVVIFGIIAYLSGNYAYHWYLNRPKPIEPAPVIVNTYGISYYAPEESGTFNNDNPNESYLKIRFTGHRRSPAPIDKIGKEITEGIQISPEIKGTWRWHDDENIFFKPEQPWPIGETYTVKLDDSKLLNANNLIRKKDNIFTFKTTGFSYGFISSEFYQNPIEPDEKQGIYEIKFSHPVDPSTFEKKLKLSLFEISNEKYQPNKFVQNVNFTIDYNKDKTRAYIKSDKLEFADMDRYLSLTIAKGVTSSIGGFPTISEMRKDIPIPNKYNLSIYSTNISVVELSNNEMRQIITITLDYNVKARDLQKALSIWQLPDPKAKYSEEYYDKIDNTYKTKYFIDKAILDKSKRLTTKYIETDDNRTYQNQFSFEINGDQRQQIFLTIDPSLTSEGGYTFKNKYEKLMRISEYNKLLNFAASGSLLSLSGDKKIPVVSRNVNQIKLELKRVIPSQLQHLVYDNESDFSYMNFEYYNSDNFVEKYSIIKDVKGKSGAIQYSDFDITPYLNKDVKENEANHGVFLLNLYAKKDNVKKGEEPYDYYNSRFILVTDLGIINKKSLDGSYDLFVQSINSGLPVNGAKVSILGANGIEITSSITDNTGHVHFAPLSDYYKGIKPLLFLIEKDKDMSFLPISKGYRNYDRKLNYSRFDVDGQYETIDRGELHAHLFSDRGIYRPGDTFHIGMIIKAEDWSKSLNGIKLVADIYDAKYNIVATKKIKLDEYGFNEISFKTEESSPTGQWYVYLYIDNVKKDSEYDDRDYLGSTSVIIREFEPDKTKVTAQIVTENKQGWVNQSDIIAKVTAKNLFGTPAQDRRVESKLYLQPTRFSFKKYEDYQFYQVSNNRNNFKIELEDNYTNEEGIADIDLHIEDFEGQYEAKFLTDVFEPNSGRSVAATDSILISASDYLVGAKPDGRLSYIKRDSKRLLNLIAINPALDQITLDSLKLVTLEKKYLSVLVKQPSGVYKYESKQKDVLISQVPFEIDNKGTVYQIPTQTPGNYILQLLNNKNQVIYQTEYTVAGSANVTRSLDRNSELMLKIDANQYKPGQDIEIAITAPYTGSGIITIERDKVYAWKWFKTDTTSSVQKITLPKEVEGNAYINVQFVRDPNSEEIFMSPLSYGVVPFKVSDDKFVEKVTLETPKLIKPGDTIPITIKTNSQQRVAVFAVDEGILQVAGYQLKNPIKEFMRKKALSVRTDQILDLILPEYKRLLTLSAPGGDLESASANDKLDAHLNPFKRKTDEPVTYWSGIIDVNGEKQLNYTVPEFFSGKIRVMAVTVGKKTMGVAQTATTVRNDFVLSPNVPYFVTPNDEFEISLLVANNITEIGNEEIPIKVKLTTTPHLAVLDEPTKTVKLASMKEGTLSFRLKATEQLGSGDLLFTATYKDKTITRQVSTSVRPVNPYRIKTIMGRMDGKTQTFSGFRQMYPEFNEQNAGVSYSPMILVKGLTEYLDDYEYFCSEQIVSRALPLVIGNKYPDFNLITDKTIPFNGVMQKLQSRQNSGGAIGLWYSTYNVDPFITLYTVHFLLEAKDAGLVIPKDLLENANKYVKLVAAGSLTDSYNLRLRAYAIYLLTRQNIITTNQIASIIEDLNHNYKSWTTDLTALYLASSYKMLKMDKQAEKLLKPIWKDLSKAYDTAWWNHNYYDPLVIDAGKIYLIAKHFDNKINDIPAQAIENMTLMLNEERYTTQSAAMTMLALDSYNSAIKAHELDENDLTVTTKSKDQEAKIATIAKLKNLLAKGKFNNSVESISFHNAKNLPAWYSISQKGFDRSIQQEPINKGLEIYREFTDNDGKQIDTVKLGDTINVTVRIRSLSKEGLTNIAIVDMLPGGFEVVQQKAINNHAESENDEQSDESEDNNYNSGEQWISPIATGKYTWYPEYTDVREDRVIIYGSTMDDHIQTFNYQIKATNIGEYVVPPAYGEAMYDRDIQAVSKGGNKIIIEPR</sequence>
<dbReference type="Proteomes" id="UP000247838">
    <property type="component" value="Unassembled WGS sequence"/>
</dbReference>
<evidence type="ECO:0000256" key="4">
    <source>
        <dbReference type="SAM" id="Phobius"/>
    </source>
</evidence>
<evidence type="ECO:0000256" key="2">
    <source>
        <dbReference type="ARBA" id="ARBA00022729"/>
    </source>
</evidence>
<dbReference type="Gene3D" id="2.60.40.1930">
    <property type="match status" value="1"/>
</dbReference>
<feature type="domain" description="Alpha-2-macroglobulin" evidence="6">
    <location>
        <begin position="1320"/>
        <end position="1411"/>
    </location>
</feature>
<reference evidence="7 8" key="1">
    <citation type="submission" date="2018-05" db="EMBL/GenBank/DDBJ databases">
        <title>Reference genomes for bee gut microbiota database.</title>
        <authorList>
            <person name="Ellegaard K.M."/>
        </authorList>
    </citation>
    <scope>NUCLEOTIDE SEQUENCE [LARGE SCALE GENOMIC DNA]</scope>
    <source>
        <strain evidence="7 8">ESL0167</strain>
    </source>
</reference>
<organism evidence="7 8">
    <name type="scientific">Frischella perrara</name>
    <dbReference type="NCBI Taxonomy" id="1267021"/>
    <lineage>
        <taxon>Bacteria</taxon>
        <taxon>Pseudomonadati</taxon>
        <taxon>Pseudomonadota</taxon>
        <taxon>Gammaproteobacteria</taxon>
        <taxon>Orbales</taxon>
        <taxon>Orbaceae</taxon>
        <taxon>Frischella</taxon>
    </lineage>
</organism>
<evidence type="ECO:0000256" key="1">
    <source>
        <dbReference type="ARBA" id="ARBA00010556"/>
    </source>
</evidence>
<name>A0A318MWS3_FRIPE</name>
<dbReference type="Pfam" id="PF07703">
    <property type="entry name" value="A2M_BRD"/>
    <property type="match status" value="1"/>
</dbReference>
<dbReference type="InterPro" id="IPR041203">
    <property type="entry name" value="Bact_A2M_MG5"/>
</dbReference>
<keyword evidence="4" id="KW-1133">Transmembrane helix</keyword>
<evidence type="ECO:0000259" key="6">
    <source>
        <dbReference type="SMART" id="SM01360"/>
    </source>
</evidence>
<dbReference type="Pfam" id="PF01835">
    <property type="entry name" value="MG2"/>
    <property type="match status" value="1"/>
</dbReference>
<dbReference type="Gene3D" id="1.50.10.20">
    <property type="match status" value="1"/>
</dbReference>
<feature type="transmembrane region" description="Helical" evidence="4">
    <location>
        <begin position="77"/>
        <end position="99"/>
    </location>
</feature>
<protein>
    <recommendedName>
        <fullName evidence="9">Large extracellular alpha-helical protein</fullName>
    </recommendedName>
</protein>
<dbReference type="GO" id="GO:0004866">
    <property type="term" value="F:endopeptidase inhibitor activity"/>
    <property type="evidence" value="ECO:0007669"/>
    <property type="project" value="InterPro"/>
</dbReference>
<dbReference type="CDD" id="cd02891">
    <property type="entry name" value="A2M_like"/>
    <property type="match status" value="1"/>
</dbReference>
<feature type="compositionally biased region" description="Acidic residues" evidence="3">
    <location>
        <begin position="1920"/>
        <end position="1930"/>
    </location>
</feature>
<dbReference type="PANTHER" id="PTHR40094:SF1">
    <property type="entry name" value="UBIQUITIN DOMAIN-CONTAINING PROTEIN"/>
    <property type="match status" value="1"/>
</dbReference>
<dbReference type="Pfam" id="PF00207">
    <property type="entry name" value="A2M"/>
    <property type="match status" value="1"/>
</dbReference>
<accession>A0A318MWS3</accession>
<comment type="caution">
    <text evidence="7">The sequence shown here is derived from an EMBL/GenBank/DDBJ whole genome shotgun (WGS) entry which is preliminary data.</text>
</comment>
<dbReference type="Gene3D" id="2.60.40.3710">
    <property type="match status" value="1"/>
</dbReference>
<dbReference type="InterPro" id="IPR011625">
    <property type="entry name" value="A2M_N_BRD"/>
</dbReference>
<evidence type="ECO:0000256" key="3">
    <source>
        <dbReference type="SAM" id="MobiDB-lite"/>
    </source>
</evidence>
<dbReference type="InterPro" id="IPR008930">
    <property type="entry name" value="Terpenoid_cyclase/PrenylTrfase"/>
</dbReference>
<evidence type="ECO:0000313" key="8">
    <source>
        <dbReference type="Proteomes" id="UP000247838"/>
    </source>
</evidence>
<dbReference type="PANTHER" id="PTHR40094">
    <property type="entry name" value="ALPHA-2-MACROGLOBULIN HOMOLOG"/>
    <property type="match status" value="1"/>
</dbReference>
<comment type="similarity">
    <text evidence="1">Belongs to the protease inhibitor I39 (alpha-2-macroglobulin) family. Bacterial alpha-2-macroglobulin subfamily.</text>
</comment>
<dbReference type="InterPro" id="IPR021868">
    <property type="entry name" value="Alpha_2_Macroglob_MG3"/>
</dbReference>
<dbReference type="SMART" id="SM01360">
    <property type="entry name" value="A2M"/>
    <property type="match status" value="1"/>
</dbReference>
<keyword evidence="2" id="KW-0732">Signal</keyword>
<dbReference type="Pfam" id="PF11974">
    <property type="entry name" value="bMG3"/>
    <property type="match status" value="1"/>
</dbReference>
<dbReference type="InterPro" id="IPR002890">
    <property type="entry name" value="MG2"/>
</dbReference>